<protein>
    <submittedName>
        <fullName evidence="12">Polyvinyl alcohol dehydrogenase (Cytochrome)</fullName>
    </submittedName>
</protein>
<dbReference type="SUPFAM" id="SSF46626">
    <property type="entry name" value="Cytochrome c"/>
    <property type="match status" value="1"/>
</dbReference>
<feature type="chain" id="PRO_5009935659" evidence="10">
    <location>
        <begin position="19"/>
        <end position="628"/>
    </location>
</feature>
<evidence type="ECO:0000256" key="2">
    <source>
        <dbReference type="ARBA" id="ARBA00008156"/>
    </source>
</evidence>
<dbReference type="GO" id="GO:0016491">
    <property type="term" value="F:oxidoreductase activity"/>
    <property type="evidence" value="ECO:0007669"/>
    <property type="project" value="UniProtKB-KW"/>
</dbReference>
<dbReference type="OrthoDB" id="9794322at2"/>
<reference evidence="13" key="1">
    <citation type="submission" date="2016-11" db="EMBL/GenBank/DDBJ databases">
        <authorList>
            <person name="Varghese N."/>
            <person name="Submissions S."/>
        </authorList>
    </citation>
    <scope>NUCLEOTIDE SEQUENCE [LARGE SCALE GENOMIC DNA]</scope>
    <source>
        <strain evidence="13">DSM 22363</strain>
    </source>
</reference>
<organism evidence="12 13">
    <name type="scientific">Parasphingorhabdus marina DSM 22363</name>
    <dbReference type="NCBI Taxonomy" id="1123272"/>
    <lineage>
        <taxon>Bacteria</taxon>
        <taxon>Pseudomonadati</taxon>
        <taxon>Pseudomonadota</taxon>
        <taxon>Alphaproteobacteria</taxon>
        <taxon>Sphingomonadales</taxon>
        <taxon>Sphingomonadaceae</taxon>
        <taxon>Parasphingorhabdus</taxon>
    </lineage>
</organism>
<dbReference type="Gene3D" id="1.10.760.10">
    <property type="entry name" value="Cytochrome c-like domain"/>
    <property type="match status" value="1"/>
</dbReference>
<dbReference type="SMART" id="SM00564">
    <property type="entry name" value="PQQ"/>
    <property type="match status" value="7"/>
</dbReference>
<dbReference type="Proteomes" id="UP000185192">
    <property type="component" value="Unassembled WGS sequence"/>
</dbReference>
<proteinExistence type="inferred from homology"/>
<dbReference type="InterPro" id="IPR018391">
    <property type="entry name" value="PQQ_b-propeller_rpt"/>
</dbReference>
<dbReference type="Pfam" id="PF13360">
    <property type="entry name" value="PQQ_2"/>
    <property type="match status" value="1"/>
</dbReference>
<gene>
    <name evidence="12" type="ORF">SAMN02745824_1927</name>
</gene>
<comment type="similarity">
    <text evidence="2">Belongs to the bacterial PQQ dehydrogenase family.</text>
</comment>
<evidence type="ECO:0000256" key="7">
    <source>
        <dbReference type="ARBA" id="ARBA00023004"/>
    </source>
</evidence>
<evidence type="ECO:0000256" key="9">
    <source>
        <dbReference type="SAM" id="MobiDB-lite"/>
    </source>
</evidence>
<dbReference type="InterPro" id="IPR036909">
    <property type="entry name" value="Cyt_c-like_dom_sf"/>
</dbReference>
<evidence type="ECO:0000256" key="5">
    <source>
        <dbReference type="ARBA" id="ARBA00022729"/>
    </source>
</evidence>
<evidence type="ECO:0000259" key="11">
    <source>
        <dbReference type="PROSITE" id="PS51007"/>
    </source>
</evidence>
<keyword evidence="5 10" id="KW-0732">Signal</keyword>
<evidence type="ECO:0000313" key="12">
    <source>
        <dbReference type="EMBL" id="SIN82570.1"/>
    </source>
</evidence>
<dbReference type="GO" id="GO:0046872">
    <property type="term" value="F:metal ion binding"/>
    <property type="evidence" value="ECO:0007669"/>
    <property type="project" value="UniProtKB-KW"/>
</dbReference>
<keyword evidence="4 8" id="KW-0479">Metal-binding</keyword>
<dbReference type="PROSITE" id="PS51257">
    <property type="entry name" value="PROKAR_LIPOPROTEIN"/>
    <property type="match status" value="1"/>
</dbReference>
<name>A0A1N6EHV3_9SPHN</name>
<feature type="domain" description="Cytochrome c" evidence="11">
    <location>
        <begin position="44"/>
        <end position="115"/>
    </location>
</feature>
<evidence type="ECO:0000256" key="1">
    <source>
        <dbReference type="ARBA" id="ARBA00001931"/>
    </source>
</evidence>
<dbReference type="PANTHER" id="PTHR32303">
    <property type="entry name" value="QUINOPROTEIN ALCOHOL DEHYDROGENASE (CYTOCHROME C)"/>
    <property type="match status" value="1"/>
</dbReference>
<dbReference type="PROSITE" id="PS51007">
    <property type="entry name" value="CYTC"/>
    <property type="match status" value="1"/>
</dbReference>
<dbReference type="InterPro" id="IPR011047">
    <property type="entry name" value="Quinoprotein_ADH-like_sf"/>
</dbReference>
<keyword evidence="13" id="KW-1185">Reference proteome</keyword>
<accession>A0A1N6EHV3</accession>
<dbReference type="RefSeq" id="WP_143182824.1">
    <property type="nucleotide sequence ID" value="NZ_FSQW01000002.1"/>
</dbReference>
<evidence type="ECO:0000313" key="13">
    <source>
        <dbReference type="Proteomes" id="UP000185192"/>
    </source>
</evidence>
<feature type="signal peptide" evidence="10">
    <location>
        <begin position="1"/>
        <end position="18"/>
    </location>
</feature>
<dbReference type="PANTHER" id="PTHR32303:SF10">
    <property type="entry name" value="OUTER MEMBRANE PROTEIN ASSEMBLY FACTOR BAMB"/>
    <property type="match status" value="1"/>
</dbReference>
<feature type="region of interest" description="Disordered" evidence="9">
    <location>
        <begin position="328"/>
        <end position="349"/>
    </location>
</feature>
<dbReference type="EMBL" id="FSQW01000002">
    <property type="protein sequence ID" value="SIN82570.1"/>
    <property type="molecule type" value="Genomic_DNA"/>
</dbReference>
<keyword evidence="6" id="KW-0560">Oxidoreductase</keyword>
<sequence length="628" mass="67153">MTLKVRRFFAMTSLWLVAGTISGCTPESQPDAAADPIRSGTETLASDPGEALYQQHCAACHDSDAAVEAPRRAALSLQSRDAIITALTTGVMKEQGAALTDLEKRLVAEYTGGPTGEDALANAHANKCEGKLELTSAPLWNRWGNNLRNSRFQTAERAGIGHGDAPKLKLKWAFGIPGGARARSQPAVTREALFMGSQPGIIYALDSRTGCVWWTYEAEAEVRNAPTIRLDARGRPELLYFGDFNATVYAVKAGTGELVWKKSVRDHPAGTITGSITHYQGRLYVPMSSTEVVSAFNPEYECCTFRGGLLALDASDGEQLWRFHTTDEPRETGQNSVGKDRFGPSGAPIWSTPTIDRKRKLIYVGTGENYSSPANDKSDSIIALDLETGTVEWITQTIEGDAWNGACGRFGSQVNCPEENGPDFDFGAPPILTTLADGKDIILAGQKSGMIYAMDPDDGGKILWQVRAGMGGFNGGVHWGMASDGKTLFVGIADTPGNEFAEGPPRQGLHAYDAKTGEALWSRLEPNVCKEREHKCMTALSAPPTIAAGVIYAGALNGLLRAYSAADGTPLWSTDTRREFATVNGVAGRGGSIDSAGPVVAGGMLYVNSGYDKFRQIPGNVLLAFGID</sequence>
<dbReference type="GO" id="GO:0020037">
    <property type="term" value="F:heme binding"/>
    <property type="evidence" value="ECO:0007669"/>
    <property type="project" value="InterPro"/>
</dbReference>
<dbReference type="AlphaFoldDB" id="A0A1N6EHV3"/>
<dbReference type="Gene3D" id="2.140.10.10">
    <property type="entry name" value="Quinoprotein alcohol dehydrogenase-like superfamily"/>
    <property type="match status" value="2"/>
</dbReference>
<dbReference type="GO" id="GO:0009055">
    <property type="term" value="F:electron transfer activity"/>
    <property type="evidence" value="ECO:0007669"/>
    <property type="project" value="InterPro"/>
</dbReference>
<dbReference type="InterPro" id="IPR009056">
    <property type="entry name" value="Cyt_c-like_dom"/>
</dbReference>
<evidence type="ECO:0000256" key="10">
    <source>
        <dbReference type="SAM" id="SignalP"/>
    </source>
</evidence>
<comment type="cofactor">
    <cofactor evidence="1">
        <name>pyrroloquinoline quinone</name>
        <dbReference type="ChEBI" id="CHEBI:58442"/>
    </cofactor>
</comment>
<keyword evidence="7 8" id="KW-0408">Iron</keyword>
<dbReference type="Pfam" id="PF13442">
    <property type="entry name" value="Cytochrome_CBB3"/>
    <property type="match status" value="1"/>
</dbReference>
<dbReference type="STRING" id="1123272.SAMN02745824_1927"/>
<evidence type="ECO:0000256" key="6">
    <source>
        <dbReference type="ARBA" id="ARBA00023002"/>
    </source>
</evidence>
<evidence type="ECO:0000256" key="4">
    <source>
        <dbReference type="ARBA" id="ARBA00022723"/>
    </source>
</evidence>
<dbReference type="Pfam" id="PF01011">
    <property type="entry name" value="PQQ"/>
    <property type="match status" value="1"/>
</dbReference>
<keyword evidence="3 8" id="KW-0349">Heme</keyword>
<evidence type="ECO:0000256" key="3">
    <source>
        <dbReference type="ARBA" id="ARBA00022617"/>
    </source>
</evidence>
<evidence type="ECO:0000256" key="8">
    <source>
        <dbReference type="PROSITE-ProRule" id="PRU00433"/>
    </source>
</evidence>
<dbReference type="InterPro" id="IPR002372">
    <property type="entry name" value="PQQ_rpt_dom"/>
</dbReference>
<dbReference type="SUPFAM" id="SSF50998">
    <property type="entry name" value="Quinoprotein alcohol dehydrogenase-like"/>
    <property type="match status" value="1"/>
</dbReference>